<organism evidence="2 3">
    <name type="scientific">Ensete ventricosum</name>
    <name type="common">Abyssinian banana</name>
    <name type="synonym">Musa ensete</name>
    <dbReference type="NCBI Taxonomy" id="4639"/>
    <lineage>
        <taxon>Eukaryota</taxon>
        <taxon>Viridiplantae</taxon>
        <taxon>Streptophyta</taxon>
        <taxon>Embryophyta</taxon>
        <taxon>Tracheophyta</taxon>
        <taxon>Spermatophyta</taxon>
        <taxon>Magnoliopsida</taxon>
        <taxon>Liliopsida</taxon>
        <taxon>Zingiberales</taxon>
        <taxon>Musaceae</taxon>
        <taxon>Ensete</taxon>
    </lineage>
</organism>
<gene>
    <name evidence="2" type="ORF">B296_00022714</name>
</gene>
<dbReference type="PANTHER" id="PTHR31083:SF6">
    <property type="entry name" value="PROTEIN SOSEKI 3"/>
    <property type="match status" value="1"/>
</dbReference>
<accession>A0A427AB38</accession>
<feature type="region of interest" description="Disordered" evidence="1">
    <location>
        <begin position="61"/>
        <end position="109"/>
    </location>
</feature>
<proteinExistence type="predicted"/>
<evidence type="ECO:0000313" key="2">
    <source>
        <dbReference type="EMBL" id="RRT73444.1"/>
    </source>
</evidence>
<comment type="caution">
    <text evidence="2">The sequence shown here is derived from an EMBL/GenBank/DDBJ whole genome shotgun (WGS) entry which is preliminary data.</text>
</comment>
<feature type="non-terminal residue" evidence="2">
    <location>
        <position position="1"/>
    </location>
</feature>
<feature type="region of interest" description="Disordered" evidence="1">
    <location>
        <begin position="293"/>
        <end position="315"/>
    </location>
</feature>
<sequence length="454" mass="49769">VFDHNPSSSSFFFVFFFSSQIARNALPLCEENHERQPFFCRQVKSNSKEVINGCTDDEKVRAAGESGEVQSVDRTGSEAAPAGAAARGEDSRGVLPLQESPPRAPALHRSPALFPRRTLPQRLVWTGFGRMGEKRGYLDASRDRNSHGICNGKTQNLKYPMQEPPAICYKGQEASYSSSSATIIIREPKLPPPSPKQPTPSHSHAAQGYVLCPSACRSGSLGNFSLKPGARTAPPLALGSPNLLEYTICKPLGPQDASTQTDDRGSMSHESITRIVGVPTDDRPQNEQTMCSKEEHETNNVERSPPITLPSDPSCGKMNTLESLIRDEVSRRNNFRIAEAEEVFLPNRSKFKATNMLMHLITCGSTSVKDHYGVGFMPTYRTRFSDTNFSSPLSANSMVLGEINGSPESRREIGISLKKKGHFNGSMIEANKYKEAIGEGVPSLKRSSSFGEER</sequence>
<evidence type="ECO:0000313" key="3">
    <source>
        <dbReference type="Proteomes" id="UP000287651"/>
    </source>
</evidence>
<dbReference type="Proteomes" id="UP000287651">
    <property type="component" value="Unassembled WGS sequence"/>
</dbReference>
<evidence type="ECO:0000256" key="1">
    <source>
        <dbReference type="SAM" id="MobiDB-lite"/>
    </source>
</evidence>
<name>A0A427AB38_ENSVE</name>
<dbReference type="AlphaFoldDB" id="A0A427AB38"/>
<dbReference type="PANTHER" id="PTHR31083">
    <property type="entry name" value="UPSTREAM OF FLC PROTEIN (DUF966)"/>
    <property type="match status" value="1"/>
</dbReference>
<reference evidence="2 3" key="1">
    <citation type="journal article" date="2014" name="Agronomy (Basel)">
        <title>A Draft Genome Sequence for Ensete ventricosum, the Drought-Tolerant Tree Against Hunger.</title>
        <authorList>
            <person name="Harrison J."/>
            <person name="Moore K.A."/>
            <person name="Paszkiewicz K."/>
            <person name="Jones T."/>
            <person name="Grant M."/>
            <person name="Ambacheew D."/>
            <person name="Muzemil S."/>
            <person name="Studholme D.J."/>
        </authorList>
    </citation>
    <scope>NUCLEOTIDE SEQUENCE [LARGE SCALE GENOMIC DNA]</scope>
</reference>
<dbReference type="EMBL" id="AMZH03003092">
    <property type="protein sequence ID" value="RRT73444.1"/>
    <property type="molecule type" value="Genomic_DNA"/>
</dbReference>
<dbReference type="InterPro" id="IPR010369">
    <property type="entry name" value="SOK"/>
</dbReference>
<protein>
    <submittedName>
        <fullName evidence="2">Uncharacterized protein</fullName>
    </submittedName>
</protein>